<dbReference type="PANTHER" id="PTHR31355:SF4">
    <property type="entry name" value="TOG DOMAIN-CONTAINING PROTEIN"/>
    <property type="match status" value="1"/>
</dbReference>
<evidence type="ECO:0000313" key="2">
    <source>
        <dbReference type="EMBL" id="PIA59841.1"/>
    </source>
</evidence>
<keyword evidence="1" id="KW-0812">Transmembrane</keyword>
<dbReference type="InParanoid" id="A0A2G5EVV1"/>
<accession>A0A2G5EVV1</accession>
<dbReference type="InterPro" id="IPR033337">
    <property type="entry name" value="TORTIFOLIA1/SINE1-2"/>
</dbReference>
<dbReference type="STRING" id="218851.A0A2G5EVV1"/>
<dbReference type="EMBL" id="KZ305021">
    <property type="protein sequence ID" value="PIA59841.1"/>
    <property type="molecule type" value="Genomic_DNA"/>
</dbReference>
<keyword evidence="1" id="KW-0472">Membrane</keyword>
<dbReference type="GO" id="GO:0005874">
    <property type="term" value="C:microtubule"/>
    <property type="evidence" value="ECO:0007669"/>
    <property type="project" value="InterPro"/>
</dbReference>
<evidence type="ECO:0000256" key="1">
    <source>
        <dbReference type="SAM" id="Phobius"/>
    </source>
</evidence>
<feature type="transmembrane region" description="Helical" evidence="1">
    <location>
        <begin position="360"/>
        <end position="382"/>
    </location>
</feature>
<dbReference type="AlphaFoldDB" id="A0A2G5EVV1"/>
<dbReference type="PANTHER" id="PTHR31355">
    <property type="entry name" value="MICROTUBULE-ASSOCIATED PROTEIN TORTIFOLIA1"/>
    <property type="match status" value="1"/>
</dbReference>
<evidence type="ECO:0000313" key="3">
    <source>
        <dbReference type="Proteomes" id="UP000230069"/>
    </source>
</evidence>
<proteinExistence type="predicted"/>
<keyword evidence="3" id="KW-1185">Reference proteome</keyword>
<organism evidence="2 3">
    <name type="scientific">Aquilegia coerulea</name>
    <name type="common">Rocky mountain columbine</name>
    <dbReference type="NCBI Taxonomy" id="218851"/>
    <lineage>
        <taxon>Eukaryota</taxon>
        <taxon>Viridiplantae</taxon>
        <taxon>Streptophyta</taxon>
        <taxon>Embryophyta</taxon>
        <taxon>Tracheophyta</taxon>
        <taxon>Spermatophyta</taxon>
        <taxon>Magnoliopsida</taxon>
        <taxon>Ranunculales</taxon>
        <taxon>Ranunculaceae</taxon>
        <taxon>Thalictroideae</taxon>
        <taxon>Aquilegia</taxon>
    </lineage>
</organism>
<reference evidence="2 3" key="1">
    <citation type="submission" date="2017-09" db="EMBL/GenBank/DDBJ databases">
        <title>WGS assembly of Aquilegia coerulea Goldsmith.</title>
        <authorList>
            <person name="Hodges S."/>
            <person name="Kramer E."/>
            <person name="Nordborg M."/>
            <person name="Tomkins J."/>
            <person name="Borevitz J."/>
            <person name="Derieg N."/>
            <person name="Yan J."/>
            <person name="Mihaltcheva S."/>
            <person name="Hayes R.D."/>
            <person name="Rokhsar D."/>
        </authorList>
    </citation>
    <scope>NUCLEOTIDE SEQUENCE [LARGE SCALE GENOMIC DNA]</scope>
    <source>
        <strain evidence="3">cv. Goldsmith</strain>
    </source>
</reference>
<dbReference type="GO" id="GO:0008017">
    <property type="term" value="F:microtubule binding"/>
    <property type="evidence" value="ECO:0007669"/>
    <property type="project" value="InterPro"/>
</dbReference>
<protein>
    <submittedName>
        <fullName evidence="2">Uncharacterized protein</fullName>
    </submittedName>
</protein>
<keyword evidence="1" id="KW-1133">Transmembrane helix</keyword>
<sequence>MSSSRFSDSASLMSVKGSPGGGKVLMELDKDVYGQNPVTKSETNLYWDNSYRKCNAIPTFLVQFLDTEDRNKLSTEEDIDCLFEVLTEVHGPDIVLQVNYIMESIIKTLTSSFVQDPVQHACAKLVYGIATYGIRSFIAEDKKKEIIYSLCKPLSDCLLGFQEGLVYGSALCLEALIDSANWRFASDEIVNDICLKVAVALEEKPTQTSAHMDLTMALTMHNSWIVEPYAISLIRSALPILSPGVEEEDSQKQLSAIQMVNVLMMKCVDPRSAFWKQQASRTKRPSSNQLKWRLEGERDGSQNFEVSSDKNSEIWEQDIDTKFVSSSSDVAANVDLNVSHSEDNAVIEGQCMKIKAFFKVGLNVFFGLSVILLGVILSFMWIDYQESGLNCSFT</sequence>
<name>A0A2G5EVV1_AQUCA</name>
<dbReference type="Proteomes" id="UP000230069">
    <property type="component" value="Unassembled WGS sequence"/>
</dbReference>
<dbReference type="OrthoDB" id="611190at2759"/>
<gene>
    <name evidence="2" type="ORF">AQUCO_00400606v1</name>
</gene>